<sequence length="310" mass="36283">MEEIFDIKNKINSIPYDIKAEVVLSSVLESFKKDGSDFIINYEGQFKRPYSTDVLGCEVIDYDYDSTQFLKINISRDGIYDALPEGIFHYPKSQKINQGVDDMTKEYRLQQKEEEEARQFFLPFENEFFLAGLQREKAEKDFLFKLNDGKQIDFLYDFWDLDKSYPEILMSKFIRLLPFVHKIVGKLNHTAYCLQYILDEEVEIVEIGYQELAESQQNVRLNDCCLGLDMISGASYMDYSLNLEFKIGSLKNSPFHEYIHDGGIKKVITLFYEYFLPVEIDVKTTILLSEEVESFNFKDQQPVLGITTRI</sequence>
<accession>A0A1M6ERQ5</accession>
<dbReference type="RefSeq" id="WP_073310813.1">
    <property type="nucleotide sequence ID" value="NZ_FQZI01000003.1"/>
</dbReference>
<keyword evidence="2" id="KW-1185">Reference proteome</keyword>
<dbReference type="Proteomes" id="UP000184488">
    <property type="component" value="Unassembled WGS sequence"/>
</dbReference>
<dbReference type="EMBL" id="FQZI01000003">
    <property type="protein sequence ID" value="SHI88172.1"/>
    <property type="molecule type" value="Genomic_DNA"/>
</dbReference>
<protein>
    <recommendedName>
        <fullName evidence="3">Type VI secretion, VasB, ImpH, VC_A0111</fullName>
    </recommendedName>
</protein>
<name>A0A1M6ERQ5_9FLAO</name>
<dbReference type="OrthoDB" id="1411058at2"/>
<reference evidence="2" key="1">
    <citation type="submission" date="2016-11" db="EMBL/GenBank/DDBJ databases">
        <authorList>
            <person name="Varghese N."/>
            <person name="Submissions S."/>
        </authorList>
    </citation>
    <scope>NUCLEOTIDE SEQUENCE [LARGE SCALE GENOMIC DNA]</scope>
    <source>
        <strain evidence="2">DSM 18829</strain>
    </source>
</reference>
<dbReference type="STRING" id="415425.SAMN05444363_1922"/>
<evidence type="ECO:0000313" key="1">
    <source>
        <dbReference type="EMBL" id="SHI88172.1"/>
    </source>
</evidence>
<proteinExistence type="predicted"/>
<gene>
    <name evidence="1" type="ORF">SAMN05444363_1922</name>
</gene>
<evidence type="ECO:0000313" key="2">
    <source>
        <dbReference type="Proteomes" id="UP000184488"/>
    </source>
</evidence>
<dbReference type="AlphaFoldDB" id="A0A1M6ERQ5"/>
<organism evidence="1 2">
    <name type="scientific">Flavobacterium terrae</name>
    <dbReference type="NCBI Taxonomy" id="415425"/>
    <lineage>
        <taxon>Bacteria</taxon>
        <taxon>Pseudomonadati</taxon>
        <taxon>Bacteroidota</taxon>
        <taxon>Flavobacteriia</taxon>
        <taxon>Flavobacteriales</taxon>
        <taxon>Flavobacteriaceae</taxon>
        <taxon>Flavobacterium</taxon>
    </lineage>
</organism>
<evidence type="ECO:0008006" key="3">
    <source>
        <dbReference type="Google" id="ProtNLM"/>
    </source>
</evidence>